<dbReference type="SUPFAM" id="SSF51905">
    <property type="entry name" value="FAD/NAD(P)-binding domain"/>
    <property type="match status" value="1"/>
</dbReference>
<evidence type="ECO:0000313" key="7">
    <source>
        <dbReference type="Proteomes" id="UP001367676"/>
    </source>
</evidence>
<dbReference type="PANTHER" id="PTHR11552">
    <property type="entry name" value="GLUCOSE-METHANOL-CHOLINE GMC OXIDOREDUCTASE"/>
    <property type="match status" value="1"/>
</dbReference>
<dbReference type="Pfam" id="PF05199">
    <property type="entry name" value="GMC_oxred_C"/>
    <property type="match status" value="1"/>
</dbReference>
<keyword evidence="2 3" id="KW-0274">FAD</keyword>
<accession>A0AAN9TKY6</accession>
<sequence>MVFSLIALAAALKAGISLVSAGLWFMPVLMASLAYFHYDVHDPESHPINQKQLRKQYDFIVVGGGSAGAVLANRLSEIPHWTVLLLEAGPDENEISDVPSLSAYLQLSKLDWQYKTEPTGKACLGMKGGRCNWPRGKVLGGSSVLNYMLYVRGNRHDYDHWEELGNPGWGYDTVLPYFKKSEDNRNPYLTRTPYHKAGGYLTVQESPWHTPLAVAFVDAAQQQGYPVRDINGHKQTGFMIAQGTIRRNSRCSTAKAFIRPIRLRRNLHVALESYVTRILINPQTKQAYGVQFERYGIKQVALATREVIVSAGTINTPQLLMLSGIGPAEHLRKNGINVLQDLRVGDNLQDHVGMTGLTFLIDKPVSIVLNRFQPMAITMQYIINESGPMTTLGGVEGLAFVHTKFSNISDDYPDIQFHMAPASINSDGGIQVRRILGLTEELYNAVFRPISSKDVWSLMPLLLRPRSKGFIRLRSANPHHYPLIQANYFHDRRDIETLVEGVKIALRISQSKAFRQFNSRLHTLPIPGCKKYGFNNDLYWECAIRHLTMTIYHPVGTCKMGPASDATAVVDPRLRVYGVSNLRVIDASIMPTIVSGNTNAPTIMIAEKGADLVKEDWLRPLYNRESPPGFTGQHLLKS</sequence>
<proteinExistence type="inferred from homology"/>
<reference evidence="6 7" key="1">
    <citation type="submission" date="2024-03" db="EMBL/GenBank/DDBJ databases">
        <title>Adaptation during the transition from Ophiocordyceps entomopathogen to insect associate is accompanied by gene loss and intensified selection.</title>
        <authorList>
            <person name="Ward C.M."/>
            <person name="Onetto C.A."/>
            <person name="Borneman A.R."/>
        </authorList>
    </citation>
    <scope>NUCLEOTIDE SEQUENCE [LARGE SCALE GENOMIC DNA]</scope>
    <source>
        <strain evidence="6">AWRI1</strain>
        <tissue evidence="6">Single Adult Female</tissue>
    </source>
</reference>
<dbReference type="PROSITE" id="PS00624">
    <property type="entry name" value="GMC_OXRED_2"/>
    <property type="match status" value="1"/>
</dbReference>
<evidence type="ECO:0000313" key="6">
    <source>
        <dbReference type="EMBL" id="KAK7595388.1"/>
    </source>
</evidence>
<dbReference type="Pfam" id="PF00732">
    <property type="entry name" value="GMC_oxred_N"/>
    <property type="match status" value="1"/>
</dbReference>
<dbReference type="GO" id="GO:0050660">
    <property type="term" value="F:flavin adenine dinucleotide binding"/>
    <property type="evidence" value="ECO:0007669"/>
    <property type="project" value="InterPro"/>
</dbReference>
<dbReference type="SUPFAM" id="SSF54373">
    <property type="entry name" value="FAD-linked reductases, C-terminal domain"/>
    <property type="match status" value="1"/>
</dbReference>
<dbReference type="EMBL" id="JBBCAQ010000018">
    <property type="protein sequence ID" value="KAK7595388.1"/>
    <property type="molecule type" value="Genomic_DNA"/>
</dbReference>
<dbReference type="PANTHER" id="PTHR11552:SF215">
    <property type="entry name" value="FI02019P"/>
    <property type="match status" value="1"/>
</dbReference>
<dbReference type="Gene3D" id="3.50.50.60">
    <property type="entry name" value="FAD/NAD(P)-binding domain"/>
    <property type="match status" value="1"/>
</dbReference>
<dbReference type="PIRSF" id="PIRSF000137">
    <property type="entry name" value="Alcohol_oxidase"/>
    <property type="match status" value="1"/>
</dbReference>
<comment type="cofactor">
    <cofactor evidence="2">
        <name>FAD</name>
        <dbReference type="ChEBI" id="CHEBI:57692"/>
    </cofactor>
</comment>
<dbReference type="Proteomes" id="UP001367676">
    <property type="component" value="Unassembled WGS sequence"/>
</dbReference>
<evidence type="ECO:0000259" key="5">
    <source>
        <dbReference type="PROSITE" id="PS00624"/>
    </source>
</evidence>
<dbReference type="InterPro" id="IPR036188">
    <property type="entry name" value="FAD/NAD-bd_sf"/>
</dbReference>
<dbReference type="PROSITE" id="PS00623">
    <property type="entry name" value="GMC_OXRED_1"/>
    <property type="match status" value="1"/>
</dbReference>
<keyword evidence="7" id="KW-1185">Reference proteome</keyword>
<gene>
    <name evidence="6" type="ORF">V9T40_013213</name>
</gene>
<organism evidence="6 7">
    <name type="scientific">Parthenolecanium corni</name>
    <dbReference type="NCBI Taxonomy" id="536013"/>
    <lineage>
        <taxon>Eukaryota</taxon>
        <taxon>Metazoa</taxon>
        <taxon>Ecdysozoa</taxon>
        <taxon>Arthropoda</taxon>
        <taxon>Hexapoda</taxon>
        <taxon>Insecta</taxon>
        <taxon>Pterygota</taxon>
        <taxon>Neoptera</taxon>
        <taxon>Paraneoptera</taxon>
        <taxon>Hemiptera</taxon>
        <taxon>Sternorrhyncha</taxon>
        <taxon>Coccoidea</taxon>
        <taxon>Coccidae</taxon>
        <taxon>Parthenolecanium</taxon>
    </lineage>
</organism>
<name>A0AAN9TKY6_9HEMI</name>
<dbReference type="InterPro" id="IPR007867">
    <property type="entry name" value="GMC_OxRtase_C"/>
</dbReference>
<feature type="domain" description="Glucose-methanol-choline oxidoreductase N-terminal" evidence="4">
    <location>
        <begin position="136"/>
        <end position="159"/>
    </location>
</feature>
<evidence type="ECO:0000256" key="3">
    <source>
        <dbReference type="RuleBase" id="RU003968"/>
    </source>
</evidence>
<dbReference type="AlphaFoldDB" id="A0AAN9TKY6"/>
<dbReference type="Gene3D" id="3.30.560.10">
    <property type="entry name" value="Glucose Oxidase, domain 3"/>
    <property type="match status" value="1"/>
</dbReference>
<evidence type="ECO:0000256" key="2">
    <source>
        <dbReference type="PIRSR" id="PIRSR000137-2"/>
    </source>
</evidence>
<feature type="binding site" evidence="2">
    <location>
        <position position="275"/>
    </location>
    <ligand>
        <name>FAD</name>
        <dbReference type="ChEBI" id="CHEBI:57692"/>
    </ligand>
</feature>
<dbReference type="InterPro" id="IPR000172">
    <property type="entry name" value="GMC_OxRdtase_N"/>
</dbReference>
<feature type="domain" description="Glucose-methanol-choline oxidoreductase N-terminal" evidence="5">
    <location>
        <begin position="312"/>
        <end position="326"/>
    </location>
</feature>
<protein>
    <recommendedName>
        <fullName evidence="4 5">Glucose-methanol-choline oxidoreductase N-terminal domain-containing protein</fullName>
    </recommendedName>
</protein>
<evidence type="ECO:0000259" key="4">
    <source>
        <dbReference type="PROSITE" id="PS00623"/>
    </source>
</evidence>
<keyword evidence="3" id="KW-0285">Flavoprotein</keyword>
<dbReference type="GO" id="GO:0016614">
    <property type="term" value="F:oxidoreductase activity, acting on CH-OH group of donors"/>
    <property type="evidence" value="ECO:0007669"/>
    <property type="project" value="InterPro"/>
</dbReference>
<evidence type="ECO:0000256" key="1">
    <source>
        <dbReference type="ARBA" id="ARBA00010790"/>
    </source>
</evidence>
<dbReference type="InterPro" id="IPR012132">
    <property type="entry name" value="GMC_OxRdtase"/>
</dbReference>
<feature type="binding site" evidence="2">
    <location>
        <position position="138"/>
    </location>
    <ligand>
        <name>FAD</name>
        <dbReference type="ChEBI" id="CHEBI:57692"/>
    </ligand>
</feature>
<comment type="similarity">
    <text evidence="1 3">Belongs to the GMC oxidoreductase family.</text>
</comment>
<comment type="caution">
    <text evidence="6">The sequence shown here is derived from an EMBL/GenBank/DDBJ whole genome shotgun (WGS) entry which is preliminary data.</text>
</comment>